<dbReference type="InterPro" id="IPR036660">
    <property type="entry name" value="Fe-S_hydroAse_TtdB_cat_sf"/>
</dbReference>
<protein>
    <submittedName>
        <fullName evidence="4">Putative L(+)-tartrate or fumarate dehydratase subunit beta</fullName>
        <ecNumber evidence="4">4.2.1.32</ecNumber>
    </submittedName>
</protein>
<organism evidence="4 5">
    <name type="scientific">Thiomonas delicata</name>
    <name type="common">Thiomonas cuprina</name>
    <dbReference type="NCBI Taxonomy" id="364030"/>
    <lineage>
        <taxon>Bacteria</taxon>
        <taxon>Pseudomonadati</taxon>
        <taxon>Pseudomonadota</taxon>
        <taxon>Betaproteobacteria</taxon>
        <taxon>Burkholderiales</taxon>
        <taxon>Thiomonas</taxon>
    </lineage>
</organism>
<evidence type="ECO:0000256" key="1">
    <source>
        <dbReference type="ARBA" id="ARBA00008876"/>
    </source>
</evidence>
<dbReference type="GO" id="GO:0008730">
    <property type="term" value="F:L(+)-tartrate dehydratase activity"/>
    <property type="evidence" value="ECO:0007669"/>
    <property type="project" value="UniProtKB-EC"/>
</dbReference>
<proteinExistence type="inferred from homology"/>
<dbReference type="PANTHER" id="PTHR43351:SF2">
    <property type="entry name" value="L(+)-TARTRATE DEHYDRATASE SUBUNIT BETA-RELATED"/>
    <property type="match status" value="1"/>
</dbReference>
<keyword evidence="2 4" id="KW-0456">Lyase</keyword>
<comment type="similarity">
    <text evidence="1">Belongs to the class-I fumarase family.</text>
</comment>
<evidence type="ECO:0000313" key="4">
    <source>
        <dbReference type="EMBL" id="SBP87350.1"/>
    </source>
</evidence>
<dbReference type="Pfam" id="PF05683">
    <property type="entry name" value="Fumerase_C"/>
    <property type="match status" value="1"/>
</dbReference>
<feature type="domain" description="Fe-S hydro-lyase tartrate dehydratase beta-type catalytic" evidence="3">
    <location>
        <begin position="5"/>
        <end position="183"/>
    </location>
</feature>
<dbReference type="PANTHER" id="PTHR43351">
    <property type="entry name" value="L(+)-TARTRATE DEHYDRATASE SUBUNIT BETA"/>
    <property type="match status" value="1"/>
</dbReference>
<reference evidence="4 5" key="1">
    <citation type="submission" date="2016-06" db="EMBL/GenBank/DDBJ databases">
        <authorList>
            <person name="Kjaerup R.B."/>
            <person name="Dalgaard T.S."/>
            <person name="Juul-Madsen H.R."/>
        </authorList>
    </citation>
    <scope>NUCLEOTIDE SEQUENCE [LARGE SCALE GENOMIC DNA]</scope>
    <source>
        <strain evidence="4 5">DSM 16361</strain>
    </source>
</reference>
<dbReference type="InterPro" id="IPR004647">
    <property type="entry name" value="Fe-S_hydro-lyase_TtdB-typ_cat"/>
</dbReference>
<evidence type="ECO:0000313" key="5">
    <source>
        <dbReference type="Proteomes" id="UP000214566"/>
    </source>
</evidence>
<dbReference type="Gene3D" id="3.20.130.10">
    <property type="entry name" value="Fe-S hydro-lyase, tartrate dehydratase beta-type, catalytic domain"/>
    <property type="match status" value="1"/>
</dbReference>
<dbReference type="SUPFAM" id="SSF117457">
    <property type="entry name" value="FumA C-terminal domain-like"/>
    <property type="match status" value="1"/>
</dbReference>
<dbReference type="EMBL" id="FLMQ01000055">
    <property type="protein sequence ID" value="SBP87350.1"/>
    <property type="molecule type" value="Genomic_DNA"/>
</dbReference>
<dbReference type="OrthoDB" id="9798978at2"/>
<accession>A0A238D2D7</accession>
<dbReference type="AlphaFoldDB" id="A0A238D2D7"/>
<dbReference type="EC" id="4.2.1.32" evidence="4"/>
<sequence>MAHHELNTPVSEAQVRALLAGDTVTLQSTLFGIRDATQIHMFDRGRTTRFDLHGHAVIHTAPNVRRVAHSPEFPAGYAPVCIGTTTSDRMERFTWPLMQQHGVRMIVGKGGLRAGSLEAFAKLGGAYLAIVGGTAALESTWIERIEDVDLDDLNPESLWKFHIRDFGPLLVAMDSHGNSLYDDVRHDVQERRVRVLAELGVRTA</sequence>
<name>A0A238D2D7_THIDL</name>
<dbReference type="Proteomes" id="UP000214566">
    <property type="component" value="Unassembled WGS sequence"/>
</dbReference>
<gene>
    <name evidence="4" type="ORF">THIARS_60063</name>
</gene>
<keyword evidence="5" id="KW-1185">Reference proteome</keyword>
<evidence type="ECO:0000259" key="3">
    <source>
        <dbReference type="Pfam" id="PF05683"/>
    </source>
</evidence>
<evidence type="ECO:0000256" key="2">
    <source>
        <dbReference type="ARBA" id="ARBA00023239"/>
    </source>
</evidence>
<dbReference type="RefSeq" id="WP_094159680.1">
    <property type="nucleotide sequence ID" value="NZ_LT592170.1"/>
</dbReference>